<keyword evidence="1" id="KW-0472">Membrane</keyword>
<dbReference type="AlphaFoldDB" id="A0A1H2MVN5"/>
<keyword evidence="1" id="KW-0812">Transmembrane</keyword>
<dbReference type="STRING" id="95300.SAMN05216558_1342"/>
<dbReference type="RefSeq" id="WP_093218284.1">
    <property type="nucleotide sequence ID" value="NZ_LT629803.1"/>
</dbReference>
<evidence type="ECO:0000313" key="2">
    <source>
        <dbReference type="EMBL" id="TDB67159.1"/>
    </source>
</evidence>
<dbReference type="OrthoDB" id="6902794at2"/>
<feature type="transmembrane region" description="Helical" evidence="1">
    <location>
        <begin position="98"/>
        <end position="118"/>
    </location>
</feature>
<comment type="caution">
    <text evidence="2">The sequence shown here is derived from an EMBL/GenBank/DDBJ whole genome shotgun (WGS) entry which is preliminary data.</text>
</comment>
<gene>
    <name evidence="2" type="ORF">EIY72_03670</name>
</gene>
<dbReference type="EMBL" id="RRZK01000005">
    <property type="protein sequence ID" value="TDB67159.1"/>
    <property type="molecule type" value="Genomic_DNA"/>
</dbReference>
<evidence type="ECO:0000256" key="1">
    <source>
        <dbReference type="SAM" id="Phobius"/>
    </source>
</evidence>
<keyword evidence="3" id="KW-1185">Reference proteome</keyword>
<keyword evidence="1" id="KW-1133">Transmembrane helix</keyword>
<accession>A0A1H2MVN5</accession>
<protein>
    <submittedName>
        <fullName evidence="2">Uncharacterized protein</fullName>
    </submittedName>
</protein>
<reference evidence="3" key="1">
    <citation type="journal article" date="2019" name="bioRxiv">
        <title>Bacterially produced spermidine induces plant systemic susceptibility to pathogens.</title>
        <authorList>
            <person name="Melnyk R.A."/>
            <person name="Beskrovnaya P.A."/>
            <person name="Liu Z."/>
            <person name="Song Y."/>
            <person name="Haney C.H."/>
        </authorList>
    </citation>
    <scope>NUCLEOTIDE SEQUENCE [LARGE SCALE GENOMIC DNA]</scope>
    <source>
        <strain evidence="3">Dha-51</strain>
    </source>
</reference>
<evidence type="ECO:0000313" key="3">
    <source>
        <dbReference type="Proteomes" id="UP000295254"/>
    </source>
</evidence>
<organism evidence="2 3">
    <name type="scientific">Pseudomonas vancouverensis</name>
    <dbReference type="NCBI Taxonomy" id="95300"/>
    <lineage>
        <taxon>Bacteria</taxon>
        <taxon>Pseudomonadati</taxon>
        <taxon>Pseudomonadota</taxon>
        <taxon>Gammaproteobacteria</taxon>
        <taxon>Pseudomonadales</taxon>
        <taxon>Pseudomonadaceae</taxon>
        <taxon>Pseudomonas</taxon>
    </lineage>
</organism>
<proteinExistence type="predicted"/>
<sequence>MNPTIQLSRAILDGLRQRATLATAEFYQKAGITAAVASPRFTVVPHGNNLFGVVDRQTGTERAEIAGHLNACRSAEDFESAARATKTTQRTVAYVARLMTRWAFVSAVMLAGFAFMGVSR</sequence>
<name>A0A1H2MVN5_PSEVA</name>
<dbReference type="Proteomes" id="UP000295254">
    <property type="component" value="Unassembled WGS sequence"/>
</dbReference>